<protein>
    <submittedName>
        <fullName evidence="9">Iron ABC transporter permease</fullName>
    </submittedName>
</protein>
<comment type="similarity">
    <text evidence="2">Belongs to the binding-protein-dependent transport system permease family. FecCD subfamily.</text>
</comment>
<dbReference type="SUPFAM" id="SSF81345">
    <property type="entry name" value="ABC transporter involved in vitamin B12 uptake, BtuC"/>
    <property type="match status" value="1"/>
</dbReference>
<feature type="transmembrane region" description="Helical" evidence="8">
    <location>
        <begin position="178"/>
        <end position="197"/>
    </location>
</feature>
<feature type="transmembrane region" description="Helical" evidence="8">
    <location>
        <begin position="294"/>
        <end position="311"/>
    </location>
</feature>
<evidence type="ECO:0000256" key="4">
    <source>
        <dbReference type="ARBA" id="ARBA00022475"/>
    </source>
</evidence>
<keyword evidence="7 8" id="KW-0472">Membrane</keyword>
<accession>A0ABS5TK84</accession>
<evidence type="ECO:0000256" key="8">
    <source>
        <dbReference type="SAM" id="Phobius"/>
    </source>
</evidence>
<evidence type="ECO:0000256" key="6">
    <source>
        <dbReference type="ARBA" id="ARBA00022989"/>
    </source>
</evidence>
<gene>
    <name evidence="9" type="ORF">KIH74_21425</name>
</gene>
<dbReference type="EMBL" id="JAHBAY010000009">
    <property type="protein sequence ID" value="MBT0771513.1"/>
    <property type="molecule type" value="Genomic_DNA"/>
</dbReference>
<organism evidence="9 10">
    <name type="scientific">Kineosporia corallincola</name>
    <dbReference type="NCBI Taxonomy" id="2835133"/>
    <lineage>
        <taxon>Bacteria</taxon>
        <taxon>Bacillati</taxon>
        <taxon>Actinomycetota</taxon>
        <taxon>Actinomycetes</taxon>
        <taxon>Kineosporiales</taxon>
        <taxon>Kineosporiaceae</taxon>
        <taxon>Kineosporia</taxon>
    </lineage>
</organism>
<keyword evidence="4" id="KW-1003">Cell membrane</keyword>
<comment type="caution">
    <text evidence="9">The sequence shown here is derived from an EMBL/GenBank/DDBJ whole genome shotgun (WGS) entry which is preliminary data.</text>
</comment>
<dbReference type="Gene3D" id="1.10.3470.10">
    <property type="entry name" value="ABC transporter involved in vitamin B12 uptake, BtuC"/>
    <property type="match status" value="1"/>
</dbReference>
<keyword evidence="5 8" id="KW-0812">Transmembrane</keyword>
<name>A0ABS5TK84_9ACTN</name>
<evidence type="ECO:0000256" key="7">
    <source>
        <dbReference type="ARBA" id="ARBA00023136"/>
    </source>
</evidence>
<evidence type="ECO:0000313" key="9">
    <source>
        <dbReference type="EMBL" id="MBT0771513.1"/>
    </source>
</evidence>
<keyword evidence="6 8" id="KW-1133">Transmembrane helix</keyword>
<comment type="subcellular location">
    <subcellularLocation>
        <location evidence="1">Cell membrane</location>
        <topology evidence="1">Multi-pass membrane protein</topology>
    </subcellularLocation>
</comment>
<feature type="transmembrane region" description="Helical" evidence="8">
    <location>
        <begin position="264"/>
        <end position="282"/>
    </location>
</feature>
<sequence length="314" mass="31715">MGLALILGLVVASVAIGSRPIPVPRVWQGLWHRDGSTESIIIWQLRMPRTLLALTVGAALGVAGAVMQALTRNPLAEPGILGVNAGAAFAVVVAVAGLGVTTFSGYVGFACAGAALASVLVWAVNRNGSDPTRLLLAGVALSACLGACTGIITMFDEDAFDSYRFWVVGSLAGRDDTVLLPLLPFVAAGVVVALLLGPSLNALATGDDTASSLGVRVGLVRVLCFVVLTLLCGAATAAAGPLAFVGLVVPHAVRLVAGADQRKILALSLIAGPALVLAADVIGRVVARPGEIEAGIVTAFVGAPVLLRLVLVSR</sequence>
<dbReference type="InterPro" id="IPR037294">
    <property type="entry name" value="ABC_BtuC-like"/>
</dbReference>
<feature type="transmembrane region" description="Helical" evidence="8">
    <location>
        <begin position="82"/>
        <end position="100"/>
    </location>
</feature>
<feature type="transmembrane region" description="Helical" evidence="8">
    <location>
        <begin position="106"/>
        <end position="125"/>
    </location>
</feature>
<dbReference type="PANTHER" id="PTHR30472:SF1">
    <property type="entry name" value="FE(3+) DICITRATE TRANSPORT SYSTEM PERMEASE PROTEIN FECC-RELATED"/>
    <property type="match status" value="1"/>
</dbReference>
<feature type="transmembrane region" description="Helical" evidence="8">
    <location>
        <begin position="218"/>
        <end position="244"/>
    </location>
</feature>
<dbReference type="CDD" id="cd06550">
    <property type="entry name" value="TM_ABC_iron-siderophores_like"/>
    <property type="match status" value="1"/>
</dbReference>
<evidence type="ECO:0000256" key="2">
    <source>
        <dbReference type="ARBA" id="ARBA00007935"/>
    </source>
</evidence>
<keyword evidence="3" id="KW-0813">Transport</keyword>
<keyword evidence="10" id="KW-1185">Reference proteome</keyword>
<feature type="transmembrane region" description="Helical" evidence="8">
    <location>
        <begin position="51"/>
        <end position="70"/>
    </location>
</feature>
<evidence type="ECO:0000256" key="5">
    <source>
        <dbReference type="ARBA" id="ARBA00022692"/>
    </source>
</evidence>
<feature type="transmembrane region" description="Helical" evidence="8">
    <location>
        <begin position="134"/>
        <end position="155"/>
    </location>
</feature>
<dbReference type="InterPro" id="IPR000522">
    <property type="entry name" value="ABC_transptr_permease_BtuC"/>
</dbReference>
<reference evidence="9 10" key="1">
    <citation type="submission" date="2021-05" db="EMBL/GenBank/DDBJ databases">
        <title>Kineosporia and Streptomyces sp. nov. two new marine actinobacteria isolated from Coral.</title>
        <authorList>
            <person name="Buangrab K."/>
            <person name="Sutthacheep M."/>
            <person name="Yeemin T."/>
            <person name="Harunari E."/>
            <person name="Igarashi Y."/>
            <person name="Kanchanasin P."/>
            <person name="Tanasupawat S."/>
            <person name="Phongsopitanun W."/>
        </authorList>
    </citation>
    <scope>NUCLEOTIDE SEQUENCE [LARGE SCALE GENOMIC DNA]</scope>
    <source>
        <strain evidence="9 10">J2-2</strain>
    </source>
</reference>
<dbReference type="Pfam" id="PF01032">
    <property type="entry name" value="FecCD"/>
    <property type="match status" value="1"/>
</dbReference>
<evidence type="ECO:0000256" key="1">
    <source>
        <dbReference type="ARBA" id="ARBA00004651"/>
    </source>
</evidence>
<dbReference type="Proteomes" id="UP001197247">
    <property type="component" value="Unassembled WGS sequence"/>
</dbReference>
<dbReference type="PANTHER" id="PTHR30472">
    <property type="entry name" value="FERRIC ENTEROBACTIN TRANSPORT SYSTEM PERMEASE PROTEIN"/>
    <property type="match status" value="1"/>
</dbReference>
<evidence type="ECO:0000256" key="3">
    <source>
        <dbReference type="ARBA" id="ARBA00022448"/>
    </source>
</evidence>
<evidence type="ECO:0000313" key="10">
    <source>
        <dbReference type="Proteomes" id="UP001197247"/>
    </source>
</evidence>
<proteinExistence type="inferred from homology"/>